<keyword evidence="2" id="KW-1185">Reference proteome</keyword>
<name>A0A6P4CKP9_ARADU</name>
<evidence type="ECO:0000259" key="1">
    <source>
        <dbReference type="Pfam" id="PF07727"/>
    </source>
</evidence>
<dbReference type="GeneID" id="107477004"/>
<evidence type="ECO:0000313" key="2">
    <source>
        <dbReference type="Proteomes" id="UP000515211"/>
    </source>
</evidence>
<dbReference type="Proteomes" id="UP000515211">
    <property type="component" value="Chromosome 3"/>
</dbReference>
<evidence type="ECO:0000313" key="3">
    <source>
        <dbReference type="RefSeq" id="XP_015952458.1"/>
    </source>
</evidence>
<organism evidence="2 3">
    <name type="scientific">Arachis duranensis</name>
    <name type="common">Wild peanut</name>
    <dbReference type="NCBI Taxonomy" id="130453"/>
    <lineage>
        <taxon>Eukaryota</taxon>
        <taxon>Viridiplantae</taxon>
        <taxon>Streptophyta</taxon>
        <taxon>Embryophyta</taxon>
        <taxon>Tracheophyta</taxon>
        <taxon>Spermatophyta</taxon>
        <taxon>Magnoliopsida</taxon>
        <taxon>eudicotyledons</taxon>
        <taxon>Gunneridae</taxon>
        <taxon>Pentapetalae</taxon>
        <taxon>rosids</taxon>
        <taxon>fabids</taxon>
        <taxon>Fabales</taxon>
        <taxon>Fabaceae</taxon>
        <taxon>Papilionoideae</taxon>
        <taxon>50 kb inversion clade</taxon>
        <taxon>dalbergioids sensu lato</taxon>
        <taxon>Dalbergieae</taxon>
        <taxon>Pterocarpus clade</taxon>
        <taxon>Arachis</taxon>
    </lineage>
</organism>
<sequence length="268" mass="30056">MTNEFDMSMMGELNFFLGLQIKQTAEGIFIHQEKYAKELVKKFGLDCAKPMGTPMHPNIKLDKDEHGRDVDETRYRGMIGSLMYLTSSRPDIIQSVGVCSRFQSKPKESYLSAVKRIIRYVLGTTNYGLWFPKTDSFQLVGFCDADFVGDRIDRRSTNGMCCFLGKSLIVWSSKKQATVALSTAEAEYIAASSCCSQLLWLKTQLADYKLNVSNVPLFCDNMSAINISKNPFVNSEGQLADIFTKLLIEEGFCKLQTELGILASSLFS</sequence>
<protein>
    <submittedName>
        <fullName evidence="3">Uncharacterized mitochondrial protein AtMg00810-like</fullName>
    </submittedName>
</protein>
<dbReference type="Pfam" id="PF07727">
    <property type="entry name" value="RVT_2"/>
    <property type="match status" value="1"/>
</dbReference>
<proteinExistence type="predicted"/>
<dbReference type="AlphaFoldDB" id="A0A6P4CKP9"/>
<feature type="domain" description="Reverse transcriptase Ty1/copia-type" evidence="1">
    <location>
        <begin position="1"/>
        <end position="56"/>
    </location>
</feature>
<dbReference type="RefSeq" id="XP_015952458.1">
    <property type="nucleotide sequence ID" value="XM_016096972.1"/>
</dbReference>
<dbReference type="CDD" id="cd09272">
    <property type="entry name" value="RNase_HI_RT_Ty1"/>
    <property type="match status" value="1"/>
</dbReference>
<dbReference type="PANTHER" id="PTHR11439">
    <property type="entry name" value="GAG-POL-RELATED RETROTRANSPOSON"/>
    <property type="match status" value="1"/>
</dbReference>
<dbReference type="PANTHER" id="PTHR11439:SF442">
    <property type="entry name" value="CYSTEINE-RICH RLK (RECEPTOR-LIKE PROTEIN KINASE) 8"/>
    <property type="match status" value="1"/>
</dbReference>
<dbReference type="KEGG" id="adu:107477004"/>
<accession>A0A6P4CKP9</accession>
<dbReference type="InterPro" id="IPR013103">
    <property type="entry name" value="RVT_2"/>
</dbReference>
<gene>
    <name evidence="3" type="primary">LOC107477004</name>
</gene>
<reference evidence="3" key="2">
    <citation type="submission" date="2025-08" db="UniProtKB">
        <authorList>
            <consortium name="RefSeq"/>
        </authorList>
    </citation>
    <scope>IDENTIFICATION</scope>
    <source>
        <tissue evidence="3">Whole plant</tissue>
    </source>
</reference>
<reference evidence="2" key="1">
    <citation type="journal article" date="2016" name="Nat. Genet.">
        <title>The genome sequences of Arachis duranensis and Arachis ipaensis, the diploid ancestors of cultivated peanut.</title>
        <authorList>
            <person name="Bertioli D.J."/>
            <person name="Cannon S.B."/>
            <person name="Froenicke L."/>
            <person name="Huang G."/>
            <person name="Farmer A.D."/>
            <person name="Cannon E.K."/>
            <person name="Liu X."/>
            <person name="Gao D."/>
            <person name="Clevenger J."/>
            <person name="Dash S."/>
            <person name="Ren L."/>
            <person name="Moretzsohn M.C."/>
            <person name="Shirasawa K."/>
            <person name="Huang W."/>
            <person name="Vidigal B."/>
            <person name="Abernathy B."/>
            <person name="Chu Y."/>
            <person name="Niederhuth C.E."/>
            <person name="Umale P."/>
            <person name="Araujo A.C."/>
            <person name="Kozik A."/>
            <person name="Kim K.D."/>
            <person name="Burow M.D."/>
            <person name="Varshney R.K."/>
            <person name="Wang X."/>
            <person name="Zhang X."/>
            <person name="Barkley N."/>
            <person name="Guimaraes P.M."/>
            <person name="Isobe S."/>
            <person name="Guo B."/>
            <person name="Liao B."/>
            <person name="Stalker H.T."/>
            <person name="Schmitz R.J."/>
            <person name="Scheffler B.E."/>
            <person name="Leal-Bertioli S.C."/>
            <person name="Xun X."/>
            <person name="Jackson S.A."/>
            <person name="Michelmore R."/>
            <person name="Ozias-Akins P."/>
        </authorList>
    </citation>
    <scope>NUCLEOTIDE SEQUENCE [LARGE SCALE GENOMIC DNA]</scope>
    <source>
        <strain evidence="2">cv. V14167</strain>
    </source>
</reference>